<evidence type="ECO:0000313" key="3">
    <source>
        <dbReference type="Proteomes" id="UP000569951"/>
    </source>
</evidence>
<feature type="transmembrane region" description="Helical" evidence="1">
    <location>
        <begin position="68"/>
        <end position="90"/>
    </location>
</feature>
<name>A0A841I440_9DEIO</name>
<dbReference type="Proteomes" id="UP000569951">
    <property type="component" value="Unassembled WGS sequence"/>
</dbReference>
<dbReference type="EMBL" id="JACHHG010000015">
    <property type="protein sequence ID" value="MBB6099804.1"/>
    <property type="molecule type" value="Genomic_DNA"/>
</dbReference>
<dbReference type="RefSeq" id="WP_183988540.1">
    <property type="nucleotide sequence ID" value="NZ_JACHHG010000015.1"/>
</dbReference>
<keyword evidence="1" id="KW-0472">Membrane</keyword>
<evidence type="ECO:0000256" key="1">
    <source>
        <dbReference type="SAM" id="Phobius"/>
    </source>
</evidence>
<feature type="transmembrane region" description="Helical" evidence="1">
    <location>
        <begin position="15"/>
        <end position="35"/>
    </location>
</feature>
<reference evidence="2 3" key="1">
    <citation type="submission" date="2020-08" db="EMBL/GenBank/DDBJ databases">
        <title>Genomic Encyclopedia of Type Strains, Phase IV (KMG-IV): sequencing the most valuable type-strain genomes for metagenomic binning, comparative biology and taxonomic classification.</title>
        <authorList>
            <person name="Goeker M."/>
        </authorList>
    </citation>
    <scope>NUCLEOTIDE SEQUENCE [LARGE SCALE GENOMIC DNA]</scope>
    <source>
        <strain evidence="2 3">DSM 21458</strain>
    </source>
</reference>
<protein>
    <submittedName>
        <fullName evidence="2">Uncharacterized protein</fullName>
    </submittedName>
</protein>
<organism evidence="2 3">
    <name type="scientific">Deinobacterium chartae</name>
    <dbReference type="NCBI Taxonomy" id="521158"/>
    <lineage>
        <taxon>Bacteria</taxon>
        <taxon>Thermotogati</taxon>
        <taxon>Deinococcota</taxon>
        <taxon>Deinococci</taxon>
        <taxon>Deinococcales</taxon>
        <taxon>Deinococcaceae</taxon>
        <taxon>Deinobacterium</taxon>
    </lineage>
</organism>
<gene>
    <name evidence="2" type="ORF">HNR42_003262</name>
</gene>
<evidence type="ECO:0000313" key="2">
    <source>
        <dbReference type="EMBL" id="MBB6099804.1"/>
    </source>
</evidence>
<keyword evidence="1" id="KW-1133">Transmembrane helix</keyword>
<comment type="caution">
    <text evidence="2">The sequence shown here is derived from an EMBL/GenBank/DDBJ whole genome shotgun (WGS) entry which is preliminary data.</text>
</comment>
<keyword evidence="3" id="KW-1185">Reference proteome</keyword>
<dbReference type="AlphaFoldDB" id="A0A841I440"/>
<sequence>MSGKDHTHEQAGLPAWLYPTAYWIAVALLAAVLLLPQLALVGVGWMMAVPVLAGLTVAVLAWRRGDRLLATSALVALVSIALIFALRGVLSSS</sequence>
<feature type="transmembrane region" description="Helical" evidence="1">
    <location>
        <begin position="42"/>
        <end position="62"/>
    </location>
</feature>
<keyword evidence="1" id="KW-0812">Transmembrane</keyword>
<proteinExistence type="predicted"/>
<accession>A0A841I440</accession>